<evidence type="ECO:0000313" key="2">
    <source>
        <dbReference type="EMBL" id="MPY57508.1"/>
    </source>
</evidence>
<feature type="domain" description="Carrier" evidence="1">
    <location>
        <begin position="2"/>
        <end position="80"/>
    </location>
</feature>
<dbReference type="SUPFAM" id="SSF47336">
    <property type="entry name" value="ACP-like"/>
    <property type="match status" value="1"/>
</dbReference>
<dbReference type="OrthoDB" id="2665189at2"/>
<dbReference type="RefSeq" id="WP_152771110.1">
    <property type="nucleotide sequence ID" value="NZ_VJZC01000047.1"/>
</dbReference>
<dbReference type="InterPro" id="IPR036736">
    <property type="entry name" value="ACP-like_sf"/>
</dbReference>
<dbReference type="PROSITE" id="PS50075">
    <property type="entry name" value="CARRIER"/>
    <property type="match status" value="1"/>
</dbReference>
<dbReference type="InterPro" id="IPR009081">
    <property type="entry name" value="PP-bd_ACP"/>
</dbReference>
<proteinExistence type="predicted"/>
<protein>
    <submittedName>
        <fullName evidence="2">Acyl carrier protein</fullName>
    </submittedName>
</protein>
<evidence type="ECO:0000259" key="1">
    <source>
        <dbReference type="PROSITE" id="PS50075"/>
    </source>
</evidence>
<evidence type="ECO:0000313" key="3">
    <source>
        <dbReference type="Proteomes" id="UP000400924"/>
    </source>
</evidence>
<dbReference type="Proteomes" id="UP000400924">
    <property type="component" value="Unassembled WGS sequence"/>
</dbReference>
<dbReference type="AlphaFoldDB" id="A0A5N8XEY4"/>
<keyword evidence="3" id="KW-1185">Reference proteome</keyword>
<sequence length="84" mass="9542">MMDRQEVDKQVRANLAAQLRISADFPDMDLLADHGLDSLASVQFTIDLEDTFGIVFEDEDIAFERFATIRSVVDLLLEKLLPSR</sequence>
<dbReference type="Gene3D" id="1.10.1200.10">
    <property type="entry name" value="ACP-like"/>
    <property type="match status" value="1"/>
</dbReference>
<name>A0A5N8XEY4_9ACTN</name>
<dbReference type="EMBL" id="VJZC01000047">
    <property type="protein sequence ID" value="MPY57508.1"/>
    <property type="molecule type" value="Genomic_DNA"/>
</dbReference>
<organism evidence="2 3">
    <name type="scientific">Streptomyces spongiae</name>
    <dbReference type="NCBI Taxonomy" id="565072"/>
    <lineage>
        <taxon>Bacteria</taxon>
        <taxon>Bacillati</taxon>
        <taxon>Actinomycetota</taxon>
        <taxon>Actinomycetes</taxon>
        <taxon>Kitasatosporales</taxon>
        <taxon>Streptomycetaceae</taxon>
        <taxon>Streptomyces</taxon>
    </lineage>
</organism>
<accession>A0A5N8XEY4</accession>
<gene>
    <name evidence="2" type="ORF">FNH08_10160</name>
</gene>
<dbReference type="Pfam" id="PF00550">
    <property type="entry name" value="PP-binding"/>
    <property type="match status" value="1"/>
</dbReference>
<comment type="caution">
    <text evidence="2">The sequence shown here is derived from an EMBL/GenBank/DDBJ whole genome shotgun (WGS) entry which is preliminary data.</text>
</comment>
<reference evidence="2 3" key="1">
    <citation type="submission" date="2019-07" db="EMBL/GenBank/DDBJ databases">
        <title>New species of Amycolatopsis and Streptomyces.</title>
        <authorList>
            <person name="Duangmal K."/>
            <person name="Teo W.F.A."/>
            <person name="Lipun K."/>
        </authorList>
    </citation>
    <scope>NUCLEOTIDE SEQUENCE [LARGE SCALE GENOMIC DNA]</scope>
    <source>
        <strain evidence="2 3">NBRC 106415</strain>
    </source>
</reference>